<feature type="domain" description="LysM" evidence="3">
    <location>
        <begin position="177"/>
        <end position="223"/>
    </location>
</feature>
<protein>
    <recommendedName>
        <fullName evidence="3">LysM domain-containing protein</fullName>
    </recommendedName>
</protein>
<dbReference type="PROSITE" id="PS51782">
    <property type="entry name" value="LYSM"/>
    <property type="match status" value="3"/>
</dbReference>
<evidence type="ECO:0000313" key="5">
    <source>
        <dbReference type="Proteomes" id="UP000642829"/>
    </source>
</evidence>
<dbReference type="SUPFAM" id="SSF54106">
    <property type="entry name" value="LysM domain"/>
    <property type="match status" value="3"/>
</dbReference>
<dbReference type="SMART" id="SM00257">
    <property type="entry name" value="LysM"/>
    <property type="match status" value="3"/>
</dbReference>
<proteinExistence type="predicted"/>
<keyword evidence="2" id="KW-0472">Membrane</keyword>
<dbReference type="InterPro" id="IPR036779">
    <property type="entry name" value="LysM_dom_sf"/>
</dbReference>
<feature type="domain" description="LysM" evidence="3">
    <location>
        <begin position="252"/>
        <end position="295"/>
    </location>
</feature>
<dbReference type="PANTHER" id="PTHR33734:SF22">
    <property type="entry name" value="MEMBRANE-BOUND LYTIC MUREIN TRANSGLYCOSYLASE D"/>
    <property type="match status" value="1"/>
</dbReference>
<evidence type="ECO:0000259" key="3">
    <source>
        <dbReference type="PROSITE" id="PS51782"/>
    </source>
</evidence>
<organism evidence="4 5">
    <name type="scientific">Cerasicoccus arenae</name>
    <dbReference type="NCBI Taxonomy" id="424488"/>
    <lineage>
        <taxon>Bacteria</taxon>
        <taxon>Pseudomonadati</taxon>
        <taxon>Verrucomicrobiota</taxon>
        <taxon>Opitutia</taxon>
        <taxon>Puniceicoccales</taxon>
        <taxon>Cerasicoccaceae</taxon>
        <taxon>Cerasicoccus</taxon>
    </lineage>
</organism>
<dbReference type="CDD" id="cd00118">
    <property type="entry name" value="LysM"/>
    <property type="match status" value="3"/>
</dbReference>
<evidence type="ECO:0000256" key="1">
    <source>
        <dbReference type="SAM" id="MobiDB-lite"/>
    </source>
</evidence>
<gene>
    <name evidence="4" type="ORF">GCM10007047_30790</name>
</gene>
<sequence length="421" mass="44151">MLQASGFEFEGRDASNYRHPMRQTVNKIVMKLAHIFTIVLGLHAVVITAMFVGPGCASETGHTNAAAAEPVGEPGHVQEQPYRPAGGPSRPNAVASQSGGQTRYPPTRPDWNISDSAQPKVIVAEERITEAYVADPLPSGPIEDSSVAGFNTVRPTKTTVLAPPASTYSSRSTSAGKTYIVKKGDVLSKIARENGASLSDVMAVNGFTRASANQLKIGQAIIIPTDSDGEVSVPVVSQGPQYSSAIIDEEGTQYTVKSGDNLSGIASRNHTTVRAIISANGLASDRIYVGQSLLIPQGEPEVAPVVGVPNADGEVTYIVASGDTLGGISKRYSVPVKDIMVANGISDPRRLRVGQVLSIPTGLEPVGPPAPKPTIKITPPVSGNNTNPPLLIQPSVPFTEEVVEIDEFDIENAPVVQSPAN</sequence>
<name>A0A8J3DCX6_9BACT</name>
<dbReference type="PANTHER" id="PTHR33734">
    <property type="entry name" value="LYSM DOMAIN-CONTAINING GPI-ANCHORED PROTEIN 2"/>
    <property type="match status" value="1"/>
</dbReference>
<keyword evidence="2" id="KW-1133">Transmembrane helix</keyword>
<feature type="domain" description="LysM" evidence="3">
    <location>
        <begin position="315"/>
        <end position="359"/>
    </location>
</feature>
<reference evidence="4" key="1">
    <citation type="journal article" date="2014" name="Int. J. Syst. Evol. Microbiol.">
        <title>Complete genome sequence of Corynebacterium casei LMG S-19264T (=DSM 44701T), isolated from a smear-ripened cheese.</title>
        <authorList>
            <consortium name="US DOE Joint Genome Institute (JGI-PGF)"/>
            <person name="Walter F."/>
            <person name="Albersmeier A."/>
            <person name="Kalinowski J."/>
            <person name="Ruckert C."/>
        </authorList>
    </citation>
    <scope>NUCLEOTIDE SEQUENCE</scope>
    <source>
        <strain evidence="4">KCTC 12870</strain>
    </source>
</reference>
<dbReference type="InterPro" id="IPR018392">
    <property type="entry name" value="LysM"/>
</dbReference>
<feature type="region of interest" description="Disordered" evidence="1">
    <location>
        <begin position="66"/>
        <end position="114"/>
    </location>
</feature>
<accession>A0A8J3DCX6</accession>
<evidence type="ECO:0000256" key="2">
    <source>
        <dbReference type="SAM" id="Phobius"/>
    </source>
</evidence>
<keyword evidence="2" id="KW-0812">Transmembrane</keyword>
<reference evidence="4" key="2">
    <citation type="submission" date="2020-09" db="EMBL/GenBank/DDBJ databases">
        <authorList>
            <person name="Sun Q."/>
            <person name="Kim S."/>
        </authorList>
    </citation>
    <scope>NUCLEOTIDE SEQUENCE</scope>
    <source>
        <strain evidence="4">KCTC 12870</strain>
    </source>
</reference>
<dbReference type="EMBL" id="BMXG01000025">
    <property type="protein sequence ID" value="GHC11305.1"/>
    <property type="molecule type" value="Genomic_DNA"/>
</dbReference>
<comment type="caution">
    <text evidence="4">The sequence shown here is derived from an EMBL/GenBank/DDBJ whole genome shotgun (WGS) entry which is preliminary data.</text>
</comment>
<dbReference type="GO" id="GO:0008932">
    <property type="term" value="F:lytic endotransglycosylase activity"/>
    <property type="evidence" value="ECO:0007669"/>
    <property type="project" value="TreeGrafter"/>
</dbReference>
<evidence type="ECO:0000313" key="4">
    <source>
        <dbReference type="EMBL" id="GHC11305.1"/>
    </source>
</evidence>
<keyword evidence="5" id="KW-1185">Reference proteome</keyword>
<dbReference type="Gene3D" id="3.10.350.10">
    <property type="entry name" value="LysM domain"/>
    <property type="match status" value="3"/>
</dbReference>
<dbReference type="Pfam" id="PF01476">
    <property type="entry name" value="LysM"/>
    <property type="match status" value="3"/>
</dbReference>
<dbReference type="Proteomes" id="UP000642829">
    <property type="component" value="Unassembled WGS sequence"/>
</dbReference>
<dbReference type="AlphaFoldDB" id="A0A8J3DCX6"/>
<feature type="transmembrane region" description="Helical" evidence="2">
    <location>
        <begin position="28"/>
        <end position="52"/>
    </location>
</feature>